<accession>A0ABV0F826</accession>
<keyword evidence="1" id="KW-1133">Transmembrane helix</keyword>
<name>A0ABV0F826_9ENTE</name>
<organism evidence="2 3">
    <name type="scientific">Enterococcus diestrammenae</name>
    <dbReference type="NCBI Taxonomy" id="1155073"/>
    <lineage>
        <taxon>Bacteria</taxon>
        <taxon>Bacillati</taxon>
        <taxon>Bacillota</taxon>
        <taxon>Bacilli</taxon>
        <taxon>Lactobacillales</taxon>
        <taxon>Enterococcaceae</taxon>
        <taxon>Enterococcus</taxon>
    </lineage>
</organism>
<reference evidence="2" key="1">
    <citation type="submission" date="2016-06" db="EMBL/GenBank/DDBJ databases">
        <authorList>
            <person name="Van Tyne D."/>
        </authorList>
    </citation>
    <scope>NUCLEOTIDE SEQUENCE</scope>
    <source>
        <strain evidence="2">JM9A</strain>
    </source>
</reference>
<comment type="caution">
    <text evidence="2">The sequence shown here is derived from an EMBL/GenBank/DDBJ whole genome shotgun (WGS) entry which is preliminary data.</text>
</comment>
<dbReference type="EMBL" id="MAEI02000001">
    <property type="protein sequence ID" value="MEO1783113.1"/>
    <property type="molecule type" value="Genomic_DNA"/>
</dbReference>
<evidence type="ECO:0000313" key="2">
    <source>
        <dbReference type="EMBL" id="MEO1783113.1"/>
    </source>
</evidence>
<evidence type="ECO:0000313" key="3">
    <source>
        <dbReference type="Proteomes" id="UP001429357"/>
    </source>
</evidence>
<evidence type="ECO:0000256" key="1">
    <source>
        <dbReference type="SAM" id="Phobius"/>
    </source>
</evidence>
<reference evidence="2" key="2">
    <citation type="submission" date="2024-02" db="EMBL/GenBank/DDBJ databases">
        <title>The Genome Sequence of Enterococcus diestrammenae JM9A.</title>
        <authorList>
            <person name="Earl A."/>
            <person name="Manson A."/>
            <person name="Gilmore M."/>
            <person name="Sanders J."/>
            <person name="Shea T."/>
            <person name="Howe W."/>
            <person name="Livny J."/>
            <person name="Cuomo C."/>
            <person name="Neafsey D."/>
            <person name="Birren B."/>
        </authorList>
    </citation>
    <scope>NUCLEOTIDE SEQUENCE</scope>
    <source>
        <strain evidence="2">JM9A</strain>
    </source>
</reference>
<gene>
    <name evidence="2" type="ORF">BAU18_002732</name>
</gene>
<keyword evidence="1" id="KW-0472">Membrane</keyword>
<proteinExistence type="predicted"/>
<sequence>MGKEGGINMRHLLKFLLYLDFTLLIAFLVIFIYRFTIEKSFDWTTLISIMSCLVRIAFYRYALKKLKTNET</sequence>
<keyword evidence="3" id="KW-1185">Reference proteome</keyword>
<feature type="transmembrane region" description="Helical" evidence="1">
    <location>
        <begin position="12"/>
        <end position="33"/>
    </location>
</feature>
<keyword evidence="1" id="KW-0812">Transmembrane</keyword>
<dbReference type="Proteomes" id="UP001429357">
    <property type="component" value="Unassembled WGS sequence"/>
</dbReference>
<feature type="transmembrane region" description="Helical" evidence="1">
    <location>
        <begin position="45"/>
        <end position="63"/>
    </location>
</feature>
<protein>
    <submittedName>
        <fullName evidence="2">Uncharacterized protein</fullName>
    </submittedName>
</protein>